<feature type="domain" description="N-acetyltransferase" evidence="1">
    <location>
        <begin position="131"/>
        <end position="271"/>
    </location>
</feature>
<proteinExistence type="predicted"/>
<dbReference type="STRING" id="211165.GCA_000317285_03691"/>
<dbReference type="Pfam" id="PF00583">
    <property type="entry name" value="Acetyltransf_1"/>
    <property type="match status" value="1"/>
</dbReference>
<accession>A0A433N2V3</accession>
<dbReference type="EMBL" id="RSCJ01000024">
    <property type="protein sequence ID" value="RUR75500.1"/>
    <property type="molecule type" value="Genomic_DNA"/>
</dbReference>
<dbReference type="SUPFAM" id="SSF55729">
    <property type="entry name" value="Acyl-CoA N-acyltransferases (Nat)"/>
    <property type="match status" value="1"/>
</dbReference>
<evidence type="ECO:0000313" key="2">
    <source>
        <dbReference type="EMBL" id="RUR75500.1"/>
    </source>
</evidence>
<comment type="caution">
    <text evidence="2">The sequence shown here is derived from an EMBL/GenBank/DDBJ whole genome shotgun (WGS) entry which is preliminary data.</text>
</comment>
<keyword evidence="3" id="KW-1185">Reference proteome</keyword>
<protein>
    <recommendedName>
        <fullName evidence="1">N-acetyltransferase domain-containing protein</fullName>
    </recommendedName>
</protein>
<organism evidence="2 3">
    <name type="scientific">Chlorogloeopsis fritschii PCC 6912</name>
    <dbReference type="NCBI Taxonomy" id="211165"/>
    <lineage>
        <taxon>Bacteria</taxon>
        <taxon>Bacillati</taxon>
        <taxon>Cyanobacteriota</taxon>
        <taxon>Cyanophyceae</taxon>
        <taxon>Nostocales</taxon>
        <taxon>Chlorogloeopsidaceae</taxon>
        <taxon>Chlorogloeopsis</taxon>
    </lineage>
</organism>
<dbReference type="InterPro" id="IPR000182">
    <property type="entry name" value="GNAT_dom"/>
</dbReference>
<dbReference type="AlphaFoldDB" id="A0A433N2V3"/>
<dbReference type="Gene3D" id="3.40.630.30">
    <property type="match status" value="1"/>
</dbReference>
<gene>
    <name evidence="2" type="ORF">PCC6912_47310</name>
</gene>
<name>A0A433N2V3_CHLFR</name>
<sequence length="271" mass="30829">MKAVCIHDQDKIAAFLRRHPFLHLYSLGDLDDFFWHYTTWYAFTQNEVIKQLALLYTGTSLPVLLGLTEEPTDLMKDLVRSIIYFLPRQFYAHLSGDVATVLADDYEIRTHGLHYKMALTNLVNLNAFDTSDVIPLSVANKAELEEFYRVSYPGNWFEPRMLETGYYYGIRRKETLVSVAGVHIYSESYKVAALGNIATHPLFRGQGLAGLVCAKLCQELSQTVDYIGLNVKADNSKAIACYTKLGFECIATYEEYSLKLNSLTHAFEHLP</sequence>
<dbReference type="InterPro" id="IPR016181">
    <property type="entry name" value="Acyl_CoA_acyltransferase"/>
</dbReference>
<dbReference type="CDD" id="cd04301">
    <property type="entry name" value="NAT_SF"/>
    <property type="match status" value="1"/>
</dbReference>
<dbReference type="PROSITE" id="PS51186">
    <property type="entry name" value="GNAT"/>
    <property type="match status" value="1"/>
</dbReference>
<dbReference type="GO" id="GO:0016747">
    <property type="term" value="F:acyltransferase activity, transferring groups other than amino-acyl groups"/>
    <property type="evidence" value="ECO:0007669"/>
    <property type="project" value="InterPro"/>
</dbReference>
<evidence type="ECO:0000259" key="1">
    <source>
        <dbReference type="PROSITE" id="PS51186"/>
    </source>
</evidence>
<dbReference type="Proteomes" id="UP000268857">
    <property type="component" value="Unassembled WGS sequence"/>
</dbReference>
<evidence type="ECO:0000313" key="3">
    <source>
        <dbReference type="Proteomes" id="UP000268857"/>
    </source>
</evidence>
<reference evidence="2 3" key="1">
    <citation type="journal article" date="2019" name="Genome Biol. Evol.">
        <title>Day and night: Metabolic profiles and evolutionary relationships of six axenic non-marine cyanobacteria.</title>
        <authorList>
            <person name="Will S.E."/>
            <person name="Henke P."/>
            <person name="Boedeker C."/>
            <person name="Huang S."/>
            <person name="Brinkmann H."/>
            <person name="Rohde M."/>
            <person name="Jarek M."/>
            <person name="Friedl T."/>
            <person name="Seufert S."/>
            <person name="Schumacher M."/>
            <person name="Overmann J."/>
            <person name="Neumann-Schaal M."/>
            <person name="Petersen J."/>
        </authorList>
    </citation>
    <scope>NUCLEOTIDE SEQUENCE [LARGE SCALE GENOMIC DNA]</scope>
    <source>
        <strain evidence="2 3">PCC 6912</strain>
    </source>
</reference>
<dbReference type="RefSeq" id="WP_016875752.1">
    <property type="nucleotide sequence ID" value="NZ_AJLN01000098.1"/>
</dbReference>
<dbReference type="OrthoDB" id="2036043at2"/>